<proteinExistence type="predicted"/>
<evidence type="ECO:0000313" key="3">
    <source>
        <dbReference type="Proteomes" id="UP000265520"/>
    </source>
</evidence>
<reference evidence="2 3" key="1">
    <citation type="journal article" date="2018" name="Front. Plant Sci.">
        <title>Red Clover (Trifolium pratense) and Zigzag Clover (T. medium) - A Picture of Genomic Similarities and Differences.</title>
        <authorList>
            <person name="Dluhosova J."/>
            <person name="Istvanek J."/>
            <person name="Nedelnik J."/>
            <person name="Repkova J."/>
        </authorList>
    </citation>
    <scope>NUCLEOTIDE SEQUENCE [LARGE SCALE GENOMIC DNA]</scope>
    <source>
        <strain evidence="3">cv. 10/8</strain>
        <tissue evidence="2">Leaf</tissue>
    </source>
</reference>
<feature type="non-terminal residue" evidence="2">
    <location>
        <position position="1"/>
    </location>
</feature>
<evidence type="ECO:0000256" key="1">
    <source>
        <dbReference type="SAM" id="MobiDB-lite"/>
    </source>
</evidence>
<dbReference type="EMBL" id="LXQA011218801">
    <property type="protein sequence ID" value="MCI89414.1"/>
    <property type="molecule type" value="Genomic_DNA"/>
</dbReference>
<feature type="non-terminal residue" evidence="2">
    <location>
        <position position="58"/>
    </location>
</feature>
<comment type="caution">
    <text evidence="2">The sequence shown here is derived from an EMBL/GenBank/DDBJ whole genome shotgun (WGS) entry which is preliminary data.</text>
</comment>
<protein>
    <submittedName>
        <fullName evidence="2">Uncharacterized protein</fullName>
    </submittedName>
</protein>
<dbReference type="Proteomes" id="UP000265520">
    <property type="component" value="Unassembled WGS sequence"/>
</dbReference>
<evidence type="ECO:0000313" key="2">
    <source>
        <dbReference type="EMBL" id="MCI89414.1"/>
    </source>
</evidence>
<feature type="compositionally biased region" description="Polar residues" evidence="1">
    <location>
        <begin position="1"/>
        <end position="11"/>
    </location>
</feature>
<name>A0A392VLZ2_9FABA</name>
<feature type="region of interest" description="Disordered" evidence="1">
    <location>
        <begin position="1"/>
        <end position="26"/>
    </location>
</feature>
<accession>A0A392VLZ2</accession>
<sequence>FANNASSSSQEAIDDDSSATADAKANGSHVLTSAQYDQLMQLLQHSSLTQSSSASSNQ</sequence>
<organism evidence="2 3">
    <name type="scientific">Trifolium medium</name>
    <dbReference type="NCBI Taxonomy" id="97028"/>
    <lineage>
        <taxon>Eukaryota</taxon>
        <taxon>Viridiplantae</taxon>
        <taxon>Streptophyta</taxon>
        <taxon>Embryophyta</taxon>
        <taxon>Tracheophyta</taxon>
        <taxon>Spermatophyta</taxon>
        <taxon>Magnoliopsida</taxon>
        <taxon>eudicotyledons</taxon>
        <taxon>Gunneridae</taxon>
        <taxon>Pentapetalae</taxon>
        <taxon>rosids</taxon>
        <taxon>fabids</taxon>
        <taxon>Fabales</taxon>
        <taxon>Fabaceae</taxon>
        <taxon>Papilionoideae</taxon>
        <taxon>50 kb inversion clade</taxon>
        <taxon>NPAAA clade</taxon>
        <taxon>Hologalegina</taxon>
        <taxon>IRL clade</taxon>
        <taxon>Trifolieae</taxon>
        <taxon>Trifolium</taxon>
    </lineage>
</organism>
<dbReference type="AlphaFoldDB" id="A0A392VLZ2"/>
<keyword evidence="3" id="KW-1185">Reference proteome</keyword>